<dbReference type="GO" id="GO:0052908">
    <property type="term" value="F:16S rRNA (adenine(1518)-N(6)/adenine(1519)-N(6))-dimethyltransferase activity"/>
    <property type="evidence" value="ECO:0007669"/>
    <property type="project" value="UniProtKB-EC"/>
</dbReference>
<dbReference type="SMART" id="SM00650">
    <property type="entry name" value="rADc"/>
    <property type="match status" value="1"/>
</dbReference>
<name>A0A5B8K6C9_9MOLU</name>
<keyword evidence="6 7" id="KW-0694">RNA-binding</keyword>
<dbReference type="EMBL" id="CP041663">
    <property type="protein sequence ID" value="QDY88595.1"/>
    <property type="molecule type" value="Genomic_DNA"/>
</dbReference>
<evidence type="ECO:0000256" key="2">
    <source>
        <dbReference type="ARBA" id="ARBA00022552"/>
    </source>
</evidence>
<dbReference type="RefSeq" id="WP_146309048.1">
    <property type="nucleotide sequence ID" value="NZ_CP041663.1"/>
</dbReference>
<proteinExistence type="inferred from homology"/>
<evidence type="ECO:0000313" key="11">
    <source>
        <dbReference type="Proteomes" id="UP000317512"/>
    </source>
</evidence>
<dbReference type="InterPro" id="IPR020596">
    <property type="entry name" value="rRNA_Ade_Mease_Trfase_CS"/>
</dbReference>
<keyword evidence="5 7" id="KW-0949">S-adenosyl-L-methionine</keyword>
<keyword evidence="2 7" id="KW-0698">rRNA processing</keyword>
<dbReference type="SUPFAM" id="SSF53335">
    <property type="entry name" value="S-adenosyl-L-methionine-dependent methyltransferases"/>
    <property type="match status" value="1"/>
</dbReference>
<dbReference type="Gene3D" id="3.40.50.150">
    <property type="entry name" value="Vaccinia Virus protein VP39"/>
    <property type="match status" value="1"/>
</dbReference>
<evidence type="ECO:0000256" key="3">
    <source>
        <dbReference type="ARBA" id="ARBA00022603"/>
    </source>
</evidence>
<comment type="function">
    <text evidence="7">Specifically dimethylates two adjacent adenosines (A1518 and A1519) in the loop of a conserved hairpin near the 3'-end of 16S rRNA in the 30S particle. May play a critical role in biogenesis of 30S subunits.</text>
</comment>
<feature type="binding site" evidence="7 8">
    <location>
        <position position="16"/>
    </location>
    <ligand>
        <name>S-adenosyl-L-methionine</name>
        <dbReference type="ChEBI" id="CHEBI:59789"/>
    </ligand>
</feature>
<feature type="binding site" evidence="7 8">
    <location>
        <position position="61"/>
    </location>
    <ligand>
        <name>S-adenosyl-L-methionine</name>
        <dbReference type="ChEBI" id="CHEBI:59789"/>
    </ligand>
</feature>
<gene>
    <name evidence="7 10" type="primary">rsmA</name>
    <name evidence="7" type="synonym">ksgA</name>
    <name evidence="10" type="ORF">FOY43_02945</name>
</gene>
<dbReference type="HAMAP" id="MF_00607">
    <property type="entry name" value="16SrRNA_methyltr_A"/>
    <property type="match status" value="1"/>
</dbReference>
<reference evidence="11" key="1">
    <citation type="submission" date="2019-07" db="EMBL/GenBank/DDBJ databases">
        <title>Complete genome sequences of three Mycoplasma sp. 1220 strains.</title>
        <authorList>
            <person name="Grozner D."/>
            <person name="Forro B."/>
            <person name="Kovacs A.B."/>
            <person name="Marton S."/>
            <person name="Banyai K."/>
            <person name="Kreizinger Z."/>
            <person name="Sulyok K.M."/>
            <person name="Gyuranecz M."/>
        </authorList>
    </citation>
    <scope>NUCLEOTIDE SEQUENCE [LARGE SCALE GENOMIC DNA]</scope>
    <source>
        <strain evidence="11">MYCAV93</strain>
    </source>
</reference>
<feature type="domain" description="Ribosomal RNA adenine methylase transferase N-terminal" evidence="9">
    <location>
        <begin position="21"/>
        <end position="187"/>
    </location>
</feature>
<evidence type="ECO:0000256" key="7">
    <source>
        <dbReference type="HAMAP-Rule" id="MF_00607"/>
    </source>
</evidence>
<dbReference type="InterPro" id="IPR001737">
    <property type="entry name" value="KsgA/Erm"/>
</dbReference>
<evidence type="ECO:0000313" key="10">
    <source>
        <dbReference type="EMBL" id="QDY88595.1"/>
    </source>
</evidence>
<keyword evidence="4 7" id="KW-0808">Transferase</keyword>
<dbReference type="AlphaFoldDB" id="A0A5B8K6C9"/>
<keyword evidence="3 7" id="KW-0489">Methyltransferase</keyword>
<dbReference type="OrthoDB" id="9814755at2"/>
<dbReference type="CDD" id="cd02440">
    <property type="entry name" value="AdoMet_MTases"/>
    <property type="match status" value="1"/>
</dbReference>
<dbReference type="PROSITE" id="PS01131">
    <property type="entry name" value="RRNA_A_DIMETH"/>
    <property type="match status" value="1"/>
</dbReference>
<evidence type="ECO:0000256" key="6">
    <source>
        <dbReference type="ARBA" id="ARBA00022884"/>
    </source>
</evidence>
<evidence type="ECO:0000256" key="1">
    <source>
        <dbReference type="ARBA" id="ARBA00022490"/>
    </source>
</evidence>
<organism evidence="10 11">
    <name type="scientific">Mycoplasma anserisalpingitidis</name>
    <dbReference type="NCBI Taxonomy" id="519450"/>
    <lineage>
        <taxon>Bacteria</taxon>
        <taxon>Bacillati</taxon>
        <taxon>Mycoplasmatota</taxon>
        <taxon>Mollicutes</taxon>
        <taxon>Mycoplasmataceae</taxon>
        <taxon>Mycoplasma</taxon>
    </lineage>
</organism>
<protein>
    <recommendedName>
        <fullName evidence="7">Ribosomal RNA small subunit methyltransferase A</fullName>
        <ecNumber evidence="7">2.1.1.182</ecNumber>
    </recommendedName>
    <alternativeName>
        <fullName evidence="7">16S rRNA (adenine(1518)-N(6)/adenine(1519)-N(6))-dimethyltransferase</fullName>
    </alternativeName>
    <alternativeName>
        <fullName evidence="7">16S rRNA dimethyladenosine transferase</fullName>
    </alternativeName>
    <alternativeName>
        <fullName evidence="7">16S rRNA dimethylase</fullName>
    </alternativeName>
    <alternativeName>
        <fullName evidence="7">S-adenosylmethionine-6-N', N'-adenosyl(rRNA) dimethyltransferase</fullName>
    </alternativeName>
</protein>
<keyword evidence="1 7" id="KW-0963">Cytoplasm</keyword>
<dbReference type="Pfam" id="PF00398">
    <property type="entry name" value="RrnaAD"/>
    <property type="match status" value="1"/>
</dbReference>
<dbReference type="InterPro" id="IPR020598">
    <property type="entry name" value="rRNA_Ade_methylase_Trfase_N"/>
</dbReference>
<dbReference type="InterPro" id="IPR011530">
    <property type="entry name" value="rRNA_adenine_dimethylase"/>
</dbReference>
<feature type="binding site" evidence="7 8">
    <location>
        <position position="40"/>
    </location>
    <ligand>
        <name>S-adenosyl-L-methionine</name>
        <dbReference type="ChEBI" id="CHEBI:59789"/>
    </ligand>
</feature>
<feature type="binding site" evidence="7 8">
    <location>
        <position position="14"/>
    </location>
    <ligand>
        <name>S-adenosyl-L-methionine</name>
        <dbReference type="ChEBI" id="CHEBI:59789"/>
    </ligand>
</feature>
<sequence length="258" mass="30177">MKKEVYAKKKFGQNFLIDQNIIKKIIDVSQPKNKNIIEIGPGRGALTKILVKEAKKLDCFEIDPDMVEILKKEIHDDNFTLNQMDFLEADLQNYKNYDVIANIPYYITTDILFKIFDQVENFNSAILMVQKEVAQRIIAKKNSPDYSKLSLTCQYLADCKLEFIVKANSFNPAPKVDSAIISLKFKKNMKNYSELKEFFKLCFLARRKKLTYSLTNKFSTNAIKKAYEKLNIDENVRIQQLDLEEIIKLHQYLTEFQN</sequence>
<feature type="binding site" evidence="7 8">
    <location>
        <position position="85"/>
    </location>
    <ligand>
        <name>S-adenosyl-L-methionine</name>
        <dbReference type="ChEBI" id="CHEBI:59789"/>
    </ligand>
</feature>
<dbReference type="InterPro" id="IPR023165">
    <property type="entry name" value="rRNA_Ade_diMease-like_C"/>
</dbReference>
<comment type="similarity">
    <text evidence="7">Belongs to the class I-like SAM-binding methyltransferase superfamily. rRNA adenine N(6)-methyltransferase family. RsmA subfamily.</text>
</comment>
<evidence type="ECO:0000259" key="9">
    <source>
        <dbReference type="SMART" id="SM00650"/>
    </source>
</evidence>
<dbReference type="PANTHER" id="PTHR11727:SF7">
    <property type="entry name" value="DIMETHYLADENOSINE TRANSFERASE-RELATED"/>
    <property type="match status" value="1"/>
</dbReference>
<evidence type="ECO:0000256" key="5">
    <source>
        <dbReference type="ARBA" id="ARBA00022691"/>
    </source>
</evidence>
<comment type="catalytic activity">
    <reaction evidence="7">
        <text>adenosine(1518)/adenosine(1519) in 16S rRNA + 4 S-adenosyl-L-methionine = N(6)-dimethyladenosine(1518)/N(6)-dimethyladenosine(1519) in 16S rRNA + 4 S-adenosyl-L-homocysteine + 4 H(+)</text>
        <dbReference type="Rhea" id="RHEA:19609"/>
        <dbReference type="Rhea" id="RHEA-COMP:10232"/>
        <dbReference type="Rhea" id="RHEA-COMP:10233"/>
        <dbReference type="ChEBI" id="CHEBI:15378"/>
        <dbReference type="ChEBI" id="CHEBI:57856"/>
        <dbReference type="ChEBI" id="CHEBI:59789"/>
        <dbReference type="ChEBI" id="CHEBI:74411"/>
        <dbReference type="ChEBI" id="CHEBI:74493"/>
        <dbReference type="EC" id="2.1.1.182"/>
    </reaction>
</comment>
<dbReference type="GO" id="GO:0003723">
    <property type="term" value="F:RNA binding"/>
    <property type="evidence" value="ECO:0007669"/>
    <property type="project" value="UniProtKB-UniRule"/>
</dbReference>
<dbReference type="InterPro" id="IPR029063">
    <property type="entry name" value="SAM-dependent_MTases_sf"/>
</dbReference>
<dbReference type="GO" id="GO:0005829">
    <property type="term" value="C:cytosol"/>
    <property type="evidence" value="ECO:0007669"/>
    <property type="project" value="TreeGrafter"/>
</dbReference>
<dbReference type="Proteomes" id="UP000317512">
    <property type="component" value="Chromosome"/>
</dbReference>
<evidence type="ECO:0000256" key="4">
    <source>
        <dbReference type="ARBA" id="ARBA00022679"/>
    </source>
</evidence>
<dbReference type="PROSITE" id="PS51689">
    <property type="entry name" value="SAM_RNA_A_N6_MT"/>
    <property type="match status" value="1"/>
</dbReference>
<dbReference type="EC" id="2.1.1.182" evidence="7"/>
<evidence type="ECO:0000256" key="8">
    <source>
        <dbReference type="PROSITE-ProRule" id="PRU01026"/>
    </source>
</evidence>
<accession>A0A5B8K6C9</accession>
<dbReference type="PANTHER" id="PTHR11727">
    <property type="entry name" value="DIMETHYLADENOSINE TRANSFERASE"/>
    <property type="match status" value="1"/>
</dbReference>
<feature type="binding site" evidence="7 8">
    <location>
        <position position="102"/>
    </location>
    <ligand>
        <name>S-adenosyl-L-methionine</name>
        <dbReference type="ChEBI" id="CHEBI:59789"/>
    </ligand>
</feature>
<comment type="subcellular location">
    <subcellularLocation>
        <location evidence="7">Cytoplasm</location>
    </subcellularLocation>
</comment>
<dbReference type="Gene3D" id="1.10.8.100">
    <property type="entry name" value="Ribosomal RNA adenine dimethylase-like, domain 2"/>
    <property type="match status" value="1"/>
</dbReference>
<dbReference type="NCBIfam" id="TIGR00755">
    <property type="entry name" value="ksgA"/>
    <property type="match status" value="1"/>
</dbReference>